<evidence type="ECO:0000313" key="1">
    <source>
        <dbReference type="EMBL" id="MPM84589.1"/>
    </source>
</evidence>
<dbReference type="AlphaFoldDB" id="A0A645D5V4"/>
<protein>
    <submittedName>
        <fullName evidence="1">Uncharacterized protein</fullName>
    </submittedName>
</protein>
<sequence>MVIVDASKTVDEVIDEATKRVLEIIHAQG</sequence>
<dbReference type="EMBL" id="VSSQ01033093">
    <property type="protein sequence ID" value="MPM84589.1"/>
    <property type="molecule type" value="Genomic_DNA"/>
</dbReference>
<name>A0A645D5V4_9ZZZZ</name>
<organism evidence="1">
    <name type="scientific">bioreactor metagenome</name>
    <dbReference type="NCBI Taxonomy" id="1076179"/>
    <lineage>
        <taxon>unclassified sequences</taxon>
        <taxon>metagenomes</taxon>
        <taxon>ecological metagenomes</taxon>
    </lineage>
</organism>
<reference evidence="1" key="1">
    <citation type="submission" date="2019-08" db="EMBL/GenBank/DDBJ databases">
        <authorList>
            <person name="Kucharzyk K."/>
            <person name="Murdoch R.W."/>
            <person name="Higgins S."/>
            <person name="Loffler F."/>
        </authorList>
    </citation>
    <scope>NUCLEOTIDE SEQUENCE</scope>
</reference>
<accession>A0A645D5V4</accession>
<proteinExistence type="predicted"/>
<comment type="caution">
    <text evidence="1">The sequence shown here is derived from an EMBL/GenBank/DDBJ whole genome shotgun (WGS) entry which is preliminary data.</text>
</comment>
<gene>
    <name evidence="1" type="ORF">SDC9_131662</name>
</gene>